<dbReference type="Pfam" id="PF13456">
    <property type="entry name" value="RVT_3"/>
    <property type="match status" value="1"/>
</dbReference>
<dbReference type="InterPro" id="IPR036397">
    <property type="entry name" value="RNaseH_sf"/>
</dbReference>
<dbReference type="InterPro" id="IPR002156">
    <property type="entry name" value="RNaseH_domain"/>
</dbReference>
<dbReference type="InterPro" id="IPR053151">
    <property type="entry name" value="RNase_H-like"/>
</dbReference>
<keyword evidence="4" id="KW-1185">Reference proteome</keyword>
<dbReference type="InterPro" id="IPR044730">
    <property type="entry name" value="RNase_H-like_dom_plant"/>
</dbReference>
<feature type="domain" description="Reverse transcriptase zinc-binding" evidence="2">
    <location>
        <begin position="54"/>
        <end position="140"/>
    </location>
</feature>
<accession>A0ABR2S5H3</accession>
<dbReference type="Pfam" id="PF13966">
    <property type="entry name" value="zf-RVT"/>
    <property type="match status" value="1"/>
</dbReference>
<dbReference type="CDD" id="cd06222">
    <property type="entry name" value="RNase_H_like"/>
    <property type="match status" value="1"/>
</dbReference>
<sequence>MVADMLTNEGQWNWNYLRRWLPTEILDSIATVPPSAAHYGADTPGWRWSDKREFSVGSAYSVLMGTEAQDRNSKWREVWSLKVPQHVQIFMWLTTHGHHLTNIERTRRHLVVSNRCTLCYSGSEDMDHVLRFCTCARELWNVVIKQEVLSQFYDLPYDDWLRVNLLGSGIMAGLSVDWSMHFSIYFWLLWKQRCCMIFDVDHVDRDSVLAKGQRLISECEVIASSRTTPSTVVHDNAIWEGPEREWIKGNVDAAVNPMDGMVAIEGVFRDESGKWISGFSCYIGRSSTLVAELWAMFDGMRHAWELGVRYLVLETDNKEAALICNASSPTLAQSTLVTAIHEMQQRQWQVRICYVSIEKNRVADKLAAIERSQSMRGTVYTTPLSLVVEFADEDRRQWEEYGRIATDIGQCSR</sequence>
<dbReference type="SUPFAM" id="SSF53098">
    <property type="entry name" value="Ribonuclease H-like"/>
    <property type="match status" value="1"/>
</dbReference>
<protein>
    <submittedName>
        <fullName evidence="3">Uncharacterized protein</fullName>
    </submittedName>
</protein>
<evidence type="ECO:0000313" key="4">
    <source>
        <dbReference type="Proteomes" id="UP001396334"/>
    </source>
</evidence>
<dbReference type="PANTHER" id="PTHR47723:SF13">
    <property type="entry name" value="PUTATIVE-RELATED"/>
    <property type="match status" value="1"/>
</dbReference>
<evidence type="ECO:0000313" key="3">
    <source>
        <dbReference type="EMBL" id="KAK9020398.1"/>
    </source>
</evidence>
<dbReference type="Proteomes" id="UP001396334">
    <property type="component" value="Unassembled WGS sequence"/>
</dbReference>
<organism evidence="3 4">
    <name type="scientific">Hibiscus sabdariffa</name>
    <name type="common">roselle</name>
    <dbReference type="NCBI Taxonomy" id="183260"/>
    <lineage>
        <taxon>Eukaryota</taxon>
        <taxon>Viridiplantae</taxon>
        <taxon>Streptophyta</taxon>
        <taxon>Embryophyta</taxon>
        <taxon>Tracheophyta</taxon>
        <taxon>Spermatophyta</taxon>
        <taxon>Magnoliopsida</taxon>
        <taxon>eudicotyledons</taxon>
        <taxon>Gunneridae</taxon>
        <taxon>Pentapetalae</taxon>
        <taxon>rosids</taxon>
        <taxon>malvids</taxon>
        <taxon>Malvales</taxon>
        <taxon>Malvaceae</taxon>
        <taxon>Malvoideae</taxon>
        <taxon>Hibiscus</taxon>
    </lineage>
</organism>
<reference evidence="3 4" key="1">
    <citation type="journal article" date="2024" name="G3 (Bethesda)">
        <title>Genome assembly of Hibiscus sabdariffa L. provides insights into metabolisms of medicinal natural products.</title>
        <authorList>
            <person name="Kim T."/>
        </authorList>
    </citation>
    <scope>NUCLEOTIDE SEQUENCE [LARGE SCALE GENOMIC DNA]</scope>
    <source>
        <strain evidence="3">TK-2024</strain>
        <tissue evidence="3">Old leaves</tissue>
    </source>
</reference>
<dbReference type="Gene3D" id="3.30.420.10">
    <property type="entry name" value="Ribonuclease H-like superfamily/Ribonuclease H"/>
    <property type="match status" value="1"/>
</dbReference>
<dbReference type="InterPro" id="IPR012337">
    <property type="entry name" value="RNaseH-like_sf"/>
</dbReference>
<comment type="caution">
    <text evidence="3">The sequence shown here is derived from an EMBL/GenBank/DDBJ whole genome shotgun (WGS) entry which is preliminary data.</text>
</comment>
<name>A0ABR2S5H3_9ROSI</name>
<proteinExistence type="predicted"/>
<dbReference type="PANTHER" id="PTHR47723">
    <property type="entry name" value="OS05G0353850 PROTEIN"/>
    <property type="match status" value="1"/>
</dbReference>
<evidence type="ECO:0000259" key="2">
    <source>
        <dbReference type="Pfam" id="PF13966"/>
    </source>
</evidence>
<gene>
    <name evidence="3" type="ORF">V6N11_010422</name>
</gene>
<dbReference type="InterPro" id="IPR026960">
    <property type="entry name" value="RVT-Znf"/>
</dbReference>
<evidence type="ECO:0000259" key="1">
    <source>
        <dbReference type="Pfam" id="PF13456"/>
    </source>
</evidence>
<dbReference type="EMBL" id="JBBPBN010000016">
    <property type="protein sequence ID" value="KAK9020398.1"/>
    <property type="molecule type" value="Genomic_DNA"/>
</dbReference>
<feature type="domain" description="RNase H type-1" evidence="1">
    <location>
        <begin position="250"/>
        <end position="368"/>
    </location>
</feature>